<dbReference type="RefSeq" id="WP_091975633.1">
    <property type="nucleotide sequence ID" value="NZ_CAUWDX010000043.1"/>
</dbReference>
<evidence type="ECO:0000259" key="1">
    <source>
        <dbReference type="Pfam" id="PF01978"/>
    </source>
</evidence>
<dbReference type="InterPro" id="IPR002831">
    <property type="entry name" value="Tscrpt_reg_TrmB_N"/>
</dbReference>
<evidence type="ECO:0000313" key="4">
    <source>
        <dbReference type="Proteomes" id="UP000199512"/>
    </source>
</evidence>
<dbReference type="InterPro" id="IPR051797">
    <property type="entry name" value="TrmB-like"/>
</dbReference>
<dbReference type="Gene3D" id="3.30.870.10">
    <property type="entry name" value="Endonuclease Chain A"/>
    <property type="match status" value="1"/>
</dbReference>
<dbReference type="InterPro" id="IPR036388">
    <property type="entry name" value="WH-like_DNA-bd_sf"/>
</dbReference>
<organism evidence="3 4">
    <name type="scientific">Peptostreptococcus russellii</name>
    <dbReference type="NCBI Taxonomy" id="215200"/>
    <lineage>
        <taxon>Bacteria</taxon>
        <taxon>Bacillati</taxon>
        <taxon>Bacillota</taxon>
        <taxon>Clostridia</taxon>
        <taxon>Peptostreptococcales</taxon>
        <taxon>Peptostreptococcaceae</taxon>
        <taxon>Peptostreptococcus</taxon>
    </lineage>
</organism>
<dbReference type="Proteomes" id="UP000199512">
    <property type="component" value="Unassembled WGS sequence"/>
</dbReference>
<reference evidence="3 4" key="1">
    <citation type="submission" date="2016-10" db="EMBL/GenBank/DDBJ databases">
        <authorList>
            <person name="de Groot N.N."/>
        </authorList>
    </citation>
    <scope>NUCLEOTIDE SEQUENCE [LARGE SCALE GENOMIC DNA]</scope>
    <source>
        <strain evidence="3 4">Calf135</strain>
    </source>
</reference>
<dbReference type="Pfam" id="PF11495">
    <property type="entry name" value="Regulator_TrmB"/>
    <property type="match status" value="1"/>
</dbReference>
<dbReference type="SUPFAM" id="SSF46785">
    <property type="entry name" value="Winged helix' DNA-binding domain"/>
    <property type="match status" value="1"/>
</dbReference>
<evidence type="ECO:0000313" key="3">
    <source>
        <dbReference type="EMBL" id="SEN67807.1"/>
    </source>
</evidence>
<dbReference type="CDD" id="cd09124">
    <property type="entry name" value="PLDc_like_TrmB_middle"/>
    <property type="match status" value="1"/>
</dbReference>
<keyword evidence="4" id="KW-1185">Reference proteome</keyword>
<dbReference type="SUPFAM" id="SSF56024">
    <property type="entry name" value="Phospholipase D/nuclease"/>
    <property type="match status" value="1"/>
</dbReference>
<gene>
    <name evidence="3" type="ORF">SAMN05216454_10821</name>
</gene>
<accession>A0A1H8IIV2</accession>
<feature type="domain" description="Transcription regulator TrmB N-terminal" evidence="1">
    <location>
        <begin position="8"/>
        <end position="76"/>
    </location>
</feature>
<protein>
    <submittedName>
        <fullName evidence="3">Transcriptional regulator</fullName>
    </submittedName>
</protein>
<dbReference type="Pfam" id="PF01978">
    <property type="entry name" value="TrmB"/>
    <property type="match status" value="1"/>
</dbReference>
<dbReference type="AlphaFoldDB" id="A0A1H8IIV2"/>
<evidence type="ECO:0000259" key="2">
    <source>
        <dbReference type="Pfam" id="PF11495"/>
    </source>
</evidence>
<dbReference type="Gene3D" id="1.10.10.10">
    <property type="entry name" value="Winged helix-like DNA-binding domain superfamily/Winged helix DNA-binding domain"/>
    <property type="match status" value="1"/>
</dbReference>
<name>A0A1H8IIV2_9FIRM</name>
<dbReference type="OrthoDB" id="1493540at2"/>
<dbReference type="InterPro" id="IPR036390">
    <property type="entry name" value="WH_DNA-bd_sf"/>
</dbReference>
<dbReference type="STRING" id="215200.SAMN05216454_10821"/>
<dbReference type="InterPro" id="IPR021586">
    <property type="entry name" value="Tscrpt_reg_TrmB_C"/>
</dbReference>
<feature type="domain" description="Transcription regulator TrmB C-terminal" evidence="2">
    <location>
        <begin position="108"/>
        <end position="233"/>
    </location>
</feature>
<dbReference type="PANTHER" id="PTHR34293">
    <property type="entry name" value="HTH-TYPE TRANSCRIPTIONAL REGULATOR TRMBL2"/>
    <property type="match status" value="1"/>
</dbReference>
<proteinExistence type="predicted"/>
<dbReference type="PANTHER" id="PTHR34293:SF1">
    <property type="entry name" value="HTH-TYPE TRANSCRIPTIONAL REGULATOR TRMBL2"/>
    <property type="match status" value="1"/>
</dbReference>
<dbReference type="EMBL" id="FODF01000008">
    <property type="protein sequence ID" value="SEN67807.1"/>
    <property type="molecule type" value="Genomic_DNA"/>
</dbReference>
<sequence>MEKIYGILKKYGFSESEIKVYTTLLSYGPLNGYEASKKSSVARSKVYGILANLENKGLVLSASGEKSTTYKAERPEKIIVLLKEGVHNDCDLLEDLFKKYKEPVDDEAIWNITESGTVMYKLKELIKSAQKDIYLQIWQEELNDEIEKLLLKRESEGINVKMVLYDSDKKYTSKLKYVYKHGFEEEKINELSRRWINIVVDNDTMLYGSKKNNIDVSGIYTKNKSMVFFANEYIRHDIYCLKMIEIVEEIDMGNEKIKNIRDI</sequence>